<evidence type="ECO:0000313" key="1">
    <source>
        <dbReference type="EMBL" id="KAK2108598.1"/>
    </source>
</evidence>
<dbReference type="EMBL" id="JASSZA010000006">
    <property type="protein sequence ID" value="KAK2108598.1"/>
    <property type="molecule type" value="Genomic_DNA"/>
</dbReference>
<accession>A0ABQ9VGY2</accession>
<sequence>MQAGSVEDLPYVSHSRDHLLNRWTNILDTVLKSIFEDEEMTPFFVQVINLEALRYTICIQLRKFKKLWFLVRVEVLTKLPREVGLYFFMLYHYGLIHWVKVQPRVKISKTNLQAIGVKGSVYQARDGNSKTGISKEADAESRKHIEKDKSDELPHQFCLPLSPGPDPECVFHVGYLSYVDSLLHPIQFYASSLPPGSSEPCADCQGTATRQRYIIHGRPTGGSTDRIQKLRKEYYQARREGFPLYEDDEGRTRPSDYDLLWDPPLLGRATKTPQPRRLHLYNGVSNTNPKCTVLIGNLKPSGFSLFGQKQPETMDQNEQLFIGFIIDVRIKQNDT</sequence>
<name>A0ABQ9VGY2_SAGOE</name>
<comment type="caution">
    <text evidence="1">The sequence shown here is derived from an EMBL/GenBank/DDBJ whole genome shotgun (WGS) entry which is preliminary data.</text>
</comment>
<reference evidence="1 2" key="1">
    <citation type="submission" date="2023-05" db="EMBL/GenBank/DDBJ databases">
        <title>B98-5 Cell Line De Novo Hybrid Assembly: An Optical Mapping Approach.</title>
        <authorList>
            <person name="Kananen K."/>
            <person name="Auerbach J.A."/>
            <person name="Kautto E."/>
            <person name="Blachly J.S."/>
        </authorList>
    </citation>
    <scope>NUCLEOTIDE SEQUENCE [LARGE SCALE GENOMIC DNA]</scope>
    <source>
        <strain evidence="1">B95-8</strain>
        <tissue evidence="1">Cell line</tissue>
    </source>
</reference>
<protein>
    <submittedName>
        <fullName evidence="1">Uncharacterized protein</fullName>
    </submittedName>
</protein>
<organism evidence="1 2">
    <name type="scientific">Saguinus oedipus</name>
    <name type="common">Cotton-top tamarin</name>
    <name type="synonym">Oedipomidas oedipus</name>
    <dbReference type="NCBI Taxonomy" id="9490"/>
    <lineage>
        <taxon>Eukaryota</taxon>
        <taxon>Metazoa</taxon>
        <taxon>Chordata</taxon>
        <taxon>Craniata</taxon>
        <taxon>Vertebrata</taxon>
        <taxon>Euteleostomi</taxon>
        <taxon>Mammalia</taxon>
        <taxon>Eutheria</taxon>
        <taxon>Euarchontoglires</taxon>
        <taxon>Primates</taxon>
        <taxon>Haplorrhini</taxon>
        <taxon>Platyrrhini</taxon>
        <taxon>Cebidae</taxon>
        <taxon>Callitrichinae</taxon>
        <taxon>Saguinus</taxon>
    </lineage>
</organism>
<dbReference type="Proteomes" id="UP001266305">
    <property type="component" value="Unassembled WGS sequence"/>
</dbReference>
<keyword evidence="2" id="KW-1185">Reference proteome</keyword>
<proteinExistence type="predicted"/>
<evidence type="ECO:0000313" key="2">
    <source>
        <dbReference type="Proteomes" id="UP001266305"/>
    </source>
</evidence>
<gene>
    <name evidence="1" type="ORF">P7K49_013763</name>
</gene>